<keyword evidence="5" id="KW-1185">Reference proteome</keyword>
<dbReference type="GO" id="GO:0032044">
    <property type="term" value="C:DSIF complex"/>
    <property type="evidence" value="ECO:0007669"/>
    <property type="project" value="TreeGrafter"/>
</dbReference>
<dbReference type="InterPro" id="IPR022800">
    <property type="entry name" value="Spt4/RpoE2_Znf"/>
</dbReference>
<feature type="domain" description="Spt4/RpoE2 zinc finger" evidence="3">
    <location>
        <begin position="14"/>
        <end position="87"/>
    </location>
</feature>
<evidence type="ECO:0000256" key="1">
    <source>
        <dbReference type="ARBA" id="ARBA00023163"/>
    </source>
</evidence>
<evidence type="ECO:0000313" key="5">
    <source>
        <dbReference type="Proteomes" id="UP001163823"/>
    </source>
</evidence>
<dbReference type="GO" id="GO:0140673">
    <property type="term" value="P:transcription elongation-coupled chromatin remodeling"/>
    <property type="evidence" value="ECO:0007669"/>
    <property type="project" value="InterPro"/>
</dbReference>
<dbReference type="GO" id="GO:0006355">
    <property type="term" value="P:regulation of DNA-templated transcription"/>
    <property type="evidence" value="ECO:0007669"/>
    <property type="project" value="InterPro"/>
</dbReference>
<feature type="region of interest" description="Disordered" evidence="2">
    <location>
        <begin position="95"/>
        <end position="129"/>
    </location>
</feature>
<dbReference type="GO" id="GO:0008270">
    <property type="term" value="F:zinc ion binding"/>
    <property type="evidence" value="ECO:0007669"/>
    <property type="project" value="InterPro"/>
</dbReference>
<name>A0AAD7P5H3_QUISA</name>
<evidence type="ECO:0000313" key="4">
    <source>
        <dbReference type="EMBL" id="KAJ7942645.1"/>
    </source>
</evidence>
<dbReference type="InterPro" id="IPR038510">
    <property type="entry name" value="Spt4_sf"/>
</dbReference>
<keyword evidence="4" id="KW-0251">Elongation factor</keyword>
<dbReference type="Proteomes" id="UP001163823">
    <property type="component" value="Chromosome 14"/>
</dbReference>
<organism evidence="4 5">
    <name type="scientific">Quillaja saponaria</name>
    <name type="common">Soap bark tree</name>
    <dbReference type="NCBI Taxonomy" id="32244"/>
    <lineage>
        <taxon>Eukaryota</taxon>
        <taxon>Viridiplantae</taxon>
        <taxon>Streptophyta</taxon>
        <taxon>Embryophyta</taxon>
        <taxon>Tracheophyta</taxon>
        <taxon>Spermatophyta</taxon>
        <taxon>Magnoliopsida</taxon>
        <taxon>eudicotyledons</taxon>
        <taxon>Gunneridae</taxon>
        <taxon>Pentapetalae</taxon>
        <taxon>rosids</taxon>
        <taxon>fabids</taxon>
        <taxon>Fabales</taxon>
        <taxon>Quillajaceae</taxon>
        <taxon>Quillaja</taxon>
    </lineage>
</organism>
<evidence type="ECO:0000259" key="3">
    <source>
        <dbReference type="SMART" id="SM01389"/>
    </source>
</evidence>
<dbReference type="PANTHER" id="PTHR12882:SF1">
    <property type="entry name" value="TRANSCRIPTION ELONGATION FACTOR SPT4"/>
    <property type="match status" value="1"/>
</dbReference>
<dbReference type="PANTHER" id="PTHR12882">
    <property type="entry name" value="SUPPRESSOR OF TY 4"/>
    <property type="match status" value="1"/>
</dbReference>
<proteinExistence type="predicted"/>
<dbReference type="SMART" id="SM01389">
    <property type="entry name" value="Spt4"/>
    <property type="match status" value="1"/>
</dbReference>
<comment type="caution">
    <text evidence="4">The sequence shown here is derived from an EMBL/GenBank/DDBJ whole genome shotgun (WGS) entry which is preliminary data.</text>
</comment>
<dbReference type="GO" id="GO:0003746">
    <property type="term" value="F:translation elongation factor activity"/>
    <property type="evidence" value="ECO:0007669"/>
    <property type="project" value="UniProtKB-KW"/>
</dbReference>
<evidence type="ECO:0000256" key="2">
    <source>
        <dbReference type="SAM" id="MobiDB-lite"/>
    </source>
</evidence>
<keyword evidence="4" id="KW-0648">Protein biosynthesis</keyword>
<dbReference type="CDD" id="cd07973">
    <property type="entry name" value="Spt4"/>
    <property type="match status" value="1"/>
</dbReference>
<feature type="compositionally biased region" description="Basic and acidic residues" evidence="2">
    <location>
        <begin position="95"/>
        <end position="108"/>
    </location>
</feature>
<dbReference type="Gene3D" id="3.30.40.210">
    <property type="match status" value="1"/>
</dbReference>
<dbReference type="GO" id="GO:0000993">
    <property type="term" value="F:RNA polymerase II complex binding"/>
    <property type="evidence" value="ECO:0007669"/>
    <property type="project" value="TreeGrafter"/>
</dbReference>
<dbReference type="InterPro" id="IPR009287">
    <property type="entry name" value="Spt4"/>
</dbReference>
<reference evidence="4" key="1">
    <citation type="journal article" date="2023" name="Science">
        <title>Elucidation of the pathway for biosynthesis of saponin adjuvants from the soapbark tree.</title>
        <authorList>
            <person name="Reed J."/>
            <person name="Orme A."/>
            <person name="El-Demerdash A."/>
            <person name="Owen C."/>
            <person name="Martin L.B.B."/>
            <person name="Misra R.C."/>
            <person name="Kikuchi S."/>
            <person name="Rejzek M."/>
            <person name="Martin A.C."/>
            <person name="Harkess A."/>
            <person name="Leebens-Mack J."/>
            <person name="Louveau T."/>
            <person name="Stephenson M.J."/>
            <person name="Osbourn A."/>
        </authorList>
    </citation>
    <scope>NUCLEOTIDE SEQUENCE</scope>
    <source>
        <strain evidence="4">S10</strain>
    </source>
</reference>
<dbReference type="Pfam" id="PF06093">
    <property type="entry name" value="Spt4"/>
    <property type="match status" value="1"/>
</dbReference>
<protein>
    <submittedName>
        <fullName evidence="4">Transcription elongation factor SPT4-like</fullName>
    </submittedName>
</protein>
<dbReference type="EMBL" id="JARAOO010000014">
    <property type="protein sequence ID" value="KAJ7942645.1"/>
    <property type="molecule type" value="Genomic_DNA"/>
</dbReference>
<gene>
    <name evidence="4" type="ORF">O6P43_032287</name>
</gene>
<keyword evidence="1" id="KW-0804">Transcription</keyword>
<dbReference type="AlphaFoldDB" id="A0AAD7P5H3"/>
<dbReference type="KEGG" id="qsa:O6P43_032287"/>
<sequence length="416" mass="45622">MGSAPAQIPTSLEFRVCLGCSLVQTYDKFRESGCQNCPFFKMKEDHKRIADYTTPFCNGINSVMDPKSWGARRLPIDQEMGRAMQATQEELAALRREKRGCSKADSKSRKAARSGESSTTQAVGGGGDNLDCEVIPPVRAPDRTLIAAPLLRTVTPETPTVPPPPLVSRDTRASPKLGADRIPLLSAPVHELLGCPSGARLHEVGHGAYRVARGTMLPADRAHVAELSLRDGYQSGLHSLIWGTQTLALVYDHVRELEAVQRQTENKLKSTSQAYGTMKKRATKAEARAEELFRMGEEAKKASKVLSNTLAASEERASKTAAMLKTTQNALQEALARHDEVAAKAIEDFKASSEFRKFVLGECDGFFIQGFTEARQKALVIDPNFPVERLKYVGEDDECKLTEHEEGGSIAERRHG</sequence>
<accession>A0AAD7P5H3</accession>